<proteinExistence type="predicted"/>
<dbReference type="AlphaFoldDB" id="A0AAE2V7M2"/>
<evidence type="ECO:0000259" key="4">
    <source>
        <dbReference type="Pfam" id="PF10531"/>
    </source>
</evidence>
<dbReference type="RefSeq" id="WP_309488659.1">
    <property type="nucleotide sequence ID" value="NZ_JAENIG010000002.1"/>
</dbReference>
<accession>A0AAE2V7M2</accession>
<feature type="domain" description="Soluble ligand binding" evidence="4">
    <location>
        <begin position="117"/>
        <end position="166"/>
    </location>
</feature>
<dbReference type="GO" id="GO:0015159">
    <property type="term" value="F:polysaccharide transmembrane transporter activity"/>
    <property type="evidence" value="ECO:0007669"/>
    <property type="project" value="InterPro"/>
</dbReference>
<dbReference type="InterPro" id="IPR019554">
    <property type="entry name" value="Soluble_ligand-bd"/>
</dbReference>
<evidence type="ECO:0000256" key="2">
    <source>
        <dbReference type="SAM" id="SignalP"/>
    </source>
</evidence>
<dbReference type="Proteomes" id="UP000634206">
    <property type="component" value="Unassembled WGS sequence"/>
</dbReference>
<evidence type="ECO:0000256" key="1">
    <source>
        <dbReference type="ARBA" id="ARBA00022729"/>
    </source>
</evidence>
<evidence type="ECO:0000259" key="3">
    <source>
        <dbReference type="Pfam" id="PF02563"/>
    </source>
</evidence>
<protein>
    <submittedName>
        <fullName evidence="5">Polysaccharide biosynthesis/export family protein</fullName>
    </submittedName>
</protein>
<feature type="chain" id="PRO_5042006989" evidence="2">
    <location>
        <begin position="27"/>
        <end position="200"/>
    </location>
</feature>
<name>A0AAE2V7M2_9BACT</name>
<feature type="domain" description="Polysaccharide export protein N-terminal" evidence="3">
    <location>
        <begin position="27"/>
        <end position="104"/>
    </location>
</feature>
<dbReference type="Gene3D" id="3.30.1950.10">
    <property type="entry name" value="wza like domain"/>
    <property type="match status" value="1"/>
</dbReference>
<dbReference type="InterPro" id="IPR003715">
    <property type="entry name" value="Poly_export_N"/>
</dbReference>
<dbReference type="Pfam" id="PF02563">
    <property type="entry name" value="Poly_export"/>
    <property type="match status" value="1"/>
</dbReference>
<organism evidence="5 6">
    <name type="scientific">Oceaniferula flava</name>
    <dbReference type="NCBI Taxonomy" id="2800421"/>
    <lineage>
        <taxon>Bacteria</taxon>
        <taxon>Pseudomonadati</taxon>
        <taxon>Verrucomicrobiota</taxon>
        <taxon>Verrucomicrobiia</taxon>
        <taxon>Verrucomicrobiales</taxon>
        <taxon>Verrucomicrobiaceae</taxon>
        <taxon>Oceaniferula</taxon>
    </lineage>
</organism>
<feature type="signal peptide" evidence="2">
    <location>
        <begin position="1"/>
        <end position="26"/>
    </location>
</feature>
<sequence length="200" mass="22085">MIKLFRKVNLLAIVFAVLSLHTPAFAAKIKSGDAVQLSLRGVPAAEQVKVNGEYRVRESGNIRIPIINQNVMAAGKTPEQVERSIEAALINAGIYTAPTISLQVIEGEKVLVQKVLSVGGQVKKPGRVQFREGMTLAEAIQQAGDRTPFASKFLYLTRRNSEGKLMRHKYNFTDAKVQTLKVYPNDLINVPQRIGLFDRG</sequence>
<dbReference type="InterPro" id="IPR049712">
    <property type="entry name" value="Poly_export"/>
</dbReference>
<dbReference type="Gene3D" id="3.10.560.10">
    <property type="entry name" value="Outer membrane lipoprotein wza domain like"/>
    <property type="match status" value="1"/>
</dbReference>
<gene>
    <name evidence="5" type="ORF">JIN83_03725</name>
</gene>
<evidence type="ECO:0000313" key="6">
    <source>
        <dbReference type="Proteomes" id="UP000634206"/>
    </source>
</evidence>
<dbReference type="EMBL" id="JAENIG010000002">
    <property type="protein sequence ID" value="MBK1854052.1"/>
    <property type="molecule type" value="Genomic_DNA"/>
</dbReference>
<keyword evidence="1 2" id="KW-0732">Signal</keyword>
<dbReference type="Pfam" id="PF10531">
    <property type="entry name" value="SLBB"/>
    <property type="match status" value="1"/>
</dbReference>
<comment type="caution">
    <text evidence="5">The sequence shown here is derived from an EMBL/GenBank/DDBJ whole genome shotgun (WGS) entry which is preliminary data.</text>
</comment>
<dbReference type="PANTHER" id="PTHR33619">
    <property type="entry name" value="POLYSACCHARIDE EXPORT PROTEIN GFCE-RELATED"/>
    <property type="match status" value="1"/>
</dbReference>
<reference evidence="5" key="1">
    <citation type="submission" date="2021-01" db="EMBL/GenBank/DDBJ databases">
        <title>Modified the classification status of verrucomicrobia.</title>
        <authorList>
            <person name="Feng X."/>
        </authorList>
    </citation>
    <scope>NUCLEOTIDE SEQUENCE</scope>
    <source>
        <strain evidence="5">5K15</strain>
    </source>
</reference>
<evidence type="ECO:0000313" key="5">
    <source>
        <dbReference type="EMBL" id="MBK1854052.1"/>
    </source>
</evidence>
<keyword evidence="6" id="KW-1185">Reference proteome</keyword>
<dbReference type="PANTHER" id="PTHR33619:SF3">
    <property type="entry name" value="POLYSACCHARIDE EXPORT PROTEIN GFCE-RELATED"/>
    <property type="match status" value="1"/>
</dbReference>